<accession>A0AA48IG82</accession>
<dbReference type="GeneID" id="85493689"/>
<proteinExistence type="predicted"/>
<evidence type="ECO:0000313" key="1">
    <source>
        <dbReference type="EMBL" id="BEI89818.1"/>
    </source>
</evidence>
<evidence type="ECO:0000313" key="2">
    <source>
        <dbReference type="Proteomes" id="UP001233271"/>
    </source>
</evidence>
<gene>
    <name evidence="1" type="ORF">CcaverHIS019_0211800</name>
</gene>
<dbReference type="KEGG" id="ccac:CcaHIS019_0211800"/>
<protein>
    <submittedName>
        <fullName evidence="1">Uncharacterized protein</fullName>
    </submittedName>
</protein>
<organism evidence="1 2">
    <name type="scientific">Cutaneotrichosporon cavernicola</name>
    <dbReference type="NCBI Taxonomy" id="279322"/>
    <lineage>
        <taxon>Eukaryota</taxon>
        <taxon>Fungi</taxon>
        <taxon>Dikarya</taxon>
        <taxon>Basidiomycota</taxon>
        <taxon>Agaricomycotina</taxon>
        <taxon>Tremellomycetes</taxon>
        <taxon>Trichosporonales</taxon>
        <taxon>Trichosporonaceae</taxon>
        <taxon>Cutaneotrichosporon</taxon>
    </lineage>
</organism>
<name>A0AA48IG82_9TREE</name>
<dbReference type="EMBL" id="AP028213">
    <property type="protein sequence ID" value="BEI89818.1"/>
    <property type="molecule type" value="Genomic_DNA"/>
</dbReference>
<dbReference type="Proteomes" id="UP001233271">
    <property type="component" value="Chromosome 2"/>
</dbReference>
<dbReference type="RefSeq" id="XP_060455084.1">
    <property type="nucleotide sequence ID" value="XM_060598274.1"/>
</dbReference>
<keyword evidence="2" id="KW-1185">Reference proteome</keyword>
<sequence>MSDDAATLIREVLPPVPDNLRSRYEALFTADDLGHLDAALEKDYPEATRRRRTLPAKLAGYDDFGGADRQATSIALDAWLTQYAAGVKGTRNPDMKYDRYLPSCFYDWLARGVDGVGDLNLNWSEALCVAGHRDVSYTDSQLFFPVAFKDRWGLVHVSYVEDRITVFDPASDHEREAQEVLNVVQAHIAAADKAHFNKTHKVNTRVMSAFPSRHFRDERSVAFDKLAEAIEANVPLADIVGSEVKVGANTASVRGGIRDALRDRAKFTWATGVPVNAEGIAVLGME</sequence>
<dbReference type="AlphaFoldDB" id="A0AA48IG82"/>
<reference evidence="1" key="1">
    <citation type="journal article" date="2023" name="BMC Genomics">
        <title>Chromosome-level genome assemblies of Cutaneotrichosporon spp. (Trichosporonales, Basidiomycota) reveal imbalanced evolution between nucleotide sequences and chromosome synteny.</title>
        <authorList>
            <person name="Kobayashi Y."/>
            <person name="Kayamori A."/>
            <person name="Aoki K."/>
            <person name="Shiwa Y."/>
            <person name="Matsutani M."/>
            <person name="Fujita N."/>
            <person name="Sugita T."/>
            <person name="Iwasaki W."/>
            <person name="Tanaka N."/>
            <person name="Takashima M."/>
        </authorList>
    </citation>
    <scope>NUCLEOTIDE SEQUENCE</scope>
    <source>
        <strain evidence="1">HIS019</strain>
    </source>
</reference>